<dbReference type="Pfam" id="PF04082">
    <property type="entry name" value="Fungal_trans"/>
    <property type="match status" value="1"/>
</dbReference>
<proteinExistence type="predicted"/>
<evidence type="ECO:0000256" key="5">
    <source>
        <dbReference type="ARBA" id="ARBA00023163"/>
    </source>
</evidence>
<protein>
    <recommendedName>
        <fullName evidence="8">Xylanolytic transcriptional activator regulatory domain-containing protein</fullName>
    </recommendedName>
</protein>
<keyword evidence="6" id="KW-0539">Nucleus</keyword>
<dbReference type="GO" id="GO:0000981">
    <property type="term" value="F:DNA-binding transcription factor activity, RNA polymerase II-specific"/>
    <property type="evidence" value="ECO:0007669"/>
    <property type="project" value="InterPro"/>
</dbReference>
<evidence type="ECO:0000313" key="9">
    <source>
        <dbReference type="EMBL" id="KIW89175.1"/>
    </source>
</evidence>
<dbReference type="InterPro" id="IPR001138">
    <property type="entry name" value="Zn2Cys6_DnaBD"/>
</dbReference>
<dbReference type="VEuPathDB" id="FungiDB:Z519_10027"/>
<dbReference type="GO" id="GO:0008270">
    <property type="term" value="F:zinc ion binding"/>
    <property type="evidence" value="ECO:0007669"/>
    <property type="project" value="InterPro"/>
</dbReference>
<evidence type="ECO:0000313" key="10">
    <source>
        <dbReference type="Proteomes" id="UP000053789"/>
    </source>
</evidence>
<dbReference type="HOGENOM" id="CLU_015361_2_0_1"/>
<evidence type="ECO:0000259" key="8">
    <source>
        <dbReference type="Pfam" id="PF04082"/>
    </source>
</evidence>
<keyword evidence="1" id="KW-0479">Metal-binding</keyword>
<dbReference type="PANTHER" id="PTHR47171:SF6">
    <property type="entry name" value="SPECIFIC TRANSCRIPTION FACTOR, PUTATIVE (AFU_ORTHOLOGUE AFUA_2G06130)-RELATED"/>
    <property type="match status" value="1"/>
</dbReference>
<dbReference type="CDD" id="cd00067">
    <property type="entry name" value="GAL4"/>
    <property type="match status" value="1"/>
</dbReference>
<feature type="region of interest" description="Disordered" evidence="7">
    <location>
        <begin position="571"/>
        <end position="596"/>
    </location>
</feature>
<dbReference type="EMBL" id="KN846996">
    <property type="protein sequence ID" value="KIW89175.1"/>
    <property type="molecule type" value="Genomic_DNA"/>
</dbReference>
<sequence>MYKFVATDANVFSRKRKHLPRACATCRKKKKRCNHDVGQEDVQDQLSPSPDYGVVNAVLGVSQQSFQQHLDGRQSPPSGSRPAASIDKHAVIDDLMADHAEQGSPTGAENVNDGPPLDSRFIGDMNPEGVFLAATSPKNVRGMPNGSNIGVWLAAKLGDSPNLPEKLKAPPSSLLHGFTPRIQRIFLPILEEECLSILPPAVHFDALCALYFEKVHPILPIVDEATYRSLSSDNPARILLGQGMCLVASMDFSSRRHLVIADGAPLMFKEFGIRLLAAMRVAVEIGIVLDKIILTQALALMSLFVDGPEGTENSSLMIARAVQYVYSLGLHVPDRDGETDIEYARTLFCCVWALDRLNAASHGRAVAMHERDIARCFQESFAKQAPTFRLFLHVIELLDGVVKLYRPRATPSESSFDFALFEDLITKCSATQIPTHLLATIEVLYHAVAILSFRPCPGDNGAFGPGAPRTRQILSAERATAMVGHEFRDQLVLLPFVPYAVSLSLSVNYRELRRSKVPMYRSRARNALEMNCQILETLGEIFWSAAVMADMGNVTLKELDRVYANVAGTGLRKSQRHGNSTAKQGRGNDPHSVSRPTYGVLDSNSTVFHDPGFSYFNEMPELDPFEMFDPEFDLDVIDACLEGNLDLSFPTNLQ</sequence>
<evidence type="ECO:0000256" key="4">
    <source>
        <dbReference type="ARBA" id="ARBA00023125"/>
    </source>
</evidence>
<accession>A0A0D2HEC6</accession>
<dbReference type="RefSeq" id="XP_016615844.1">
    <property type="nucleotide sequence ID" value="XM_016767746.1"/>
</dbReference>
<evidence type="ECO:0000256" key="3">
    <source>
        <dbReference type="ARBA" id="ARBA00023015"/>
    </source>
</evidence>
<dbReference type="SUPFAM" id="SSF57701">
    <property type="entry name" value="Zn2/Cys6 DNA-binding domain"/>
    <property type="match status" value="1"/>
</dbReference>
<evidence type="ECO:0000256" key="6">
    <source>
        <dbReference type="ARBA" id="ARBA00023242"/>
    </source>
</evidence>
<dbReference type="OrthoDB" id="10031947at2759"/>
<keyword evidence="10" id="KW-1185">Reference proteome</keyword>
<evidence type="ECO:0000256" key="1">
    <source>
        <dbReference type="ARBA" id="ARBA00022723"/>
    </source>
</evidence>
<dbReference type="PANTHER" id="PTHR47171">
    <property type="entry name" value="FARA-RELATED"/>
    <property type="match status" value="1"/>
</dbReference>
<feature type="region of interest" description="Disordered" evidence="7">
    <location>
        <begin position="100"/>
        <end position="120"/>
    </location>
</feature>
<dbReference type="Proteomes" id="UP000053789">
    <property type="component" value="Unassembled WGS sequence"/>
</dbReference>
<keyword evidence="5" id="KW-0804">Transcription</keyword>
<dbReference type="InterPro" id="IPR007219">
    <property type="entry name" value="XnlR_reg_dom"/>
</dbReference>
<gene>
    <name evidence="9" type="ORF">Z519_10027</name>
</gene>
<reference evidence="9" key="1">
    <citation type="submission" date="2015-01" db="EMBL/GenBank/DDBJ databases">
        <title>The Genome Sequence of Cladophialophora bantiana CBS 173.52.</title>
        <authorList>
            <consortium name="The Broad Institute Genomics Platform"/>
            <person name="Cuomo C."/>
            <person name="de Hoog S."/>
            <person name="Gorbushina A."/>
            <person name="Stielow B."/>
            <person name="Teixiera M."/>
            <person name="Abouelleil A."/>
            <person name="Chapman S.B."/>
            <person name="Priest M."/>
            <person name="Young S.K."/>
            <person name="Wortman J."/>
            <person name="Nusbaum C."/>
            <person name="Birren B."/>
        </authorList>
    </citation>
    <scope>NUCLEOTIDE SEQUENCE [LARGE SCALE GENOMIC DNA]</scope>
    <source>
        <strain evidence="9">CBS 173.52</strain>
    </source>
</reference>
<dbReference type="AlphaFoldDB" id="A0A0D2HEC6"/>
<keyword evidence="4" id="KW-0238">DNA-binding</keyword>
<organism evidence="9 10">
    <name type="scientific">Cladophialophora bantiana (strain ATCC 10958 / CBS 173.52 / CDC B-1940 / NIH 8579)</name>
    <name type="common">Xylohypha bantiana</name>
    <dbReference type="NCBI Taxonomy" id="1442370"/>
    <lineage>
        <taxon>Eukaryota</taxon>
        <taxon>Fungi</taxon>
        <taxon>Dikarya</taxon>
        <taxon>Ascomycota</taxon>
        <taxon>Pezizomycotina</taxon>
        <taxon>Eurotiomycetes</taxon>
        <taxon>Chaetothyriomycetidae</taxon>
        <taxon>Chaetothyriales</taxon>
        <taxon>Herpotrichiellaceae</taxon>
        <taxon>Cladophialophora</taxon>
    </lineage>
</organism>
<dbReference type="InterPro" id="IPR052073">
    <property type="entry name" value="Amide_Lactam_Regulators"/>
</dbReference>
<dbReference type="GO" id="GO:0006351">
    <property type="term" value="P:DNA-templated transcription"/>
    <property type="evidence" value="ECO:0007669"/>
    <property type="project" value="InterPro"/>
</dbReference>
<keyword evidence="2" id="KW-0862">Zinc</keyword>
<feature type="domain" description="Xylanolytic transcriptional activator regulatory" evidence="8">
    <location>
        <begin position="210"/>
        <end position="373"/>
    </location>
</feature>
<dbReference type="InterPro" id="IPR036864">
    <property type="entry name" value="Zn2-C6_fun-type_DNA-bd_sf"/>
</dbReference>
<dbReference type="GeneID" id="27702955"/>
<keyword evidence="3" id="KW-0805">Transcription regulation</keyword>
<evidence type="ECO:0000256" key="7">
    <source>
        <dbReference type="SAM" id="MobiDB-lite"/>
    </source>
</evidence>
<evidence type="ECO:0000256" key="2">
    <source>
        <dbReference type="ARBA" id="ARBA00022833"/>
    </source>
</evidence>
<name>A0A0D2HEC6_CLAB1</name>
<dbReference type="CDD" id="cd12148">
    <property type="entry name" value="fungal_TF_MHR"/>
    <property type="match status" value="1"/>
</dbReference>
<dbReference type="GO" id="GO:0003677">
    <property type="term" value="F:DNA binding"/>
    <property type="evidence" value="ECO:0007669"/>
    <property type="project" value="UniProtKB-KW"/>
</dbReference>